<dbReference type="Proteomes" id="UP000176204">
    <property type="component" value="Chromosome I"/>
</dbReference>
<dbReference type="GO" id="GO:0071555">
    <property type="term" value="P:cell wall organization"/>
    <property type="evidence" value="ECO:0007669"/>
    <property type="project" value="UniProtKB-KW"/>
</dbReference>
<dbReference type="GO" id="GO:0009253">
    <property type="term" value="P:peptidoglycan catabolic process"/>
    <property type="evidence" value="ECO:0007669"/>
    <property type="project" value="InterPro"/>
</dbReference>
<proteinExistence type="predicted"/>
<feature type="chain" id="PRO_5013357416" description="N-acetylmuramoyl-L-alanine amidase" evidence="7">
    <location>
        <begin position="16"/>
        <end position="226"/>
    </location>
</feature>
<dbReference type="InterPro" id="IPR036505">
    <property type="entry name" value="Amidase/PGRP_sf"/>
</dbReference>
<dbReference type="PANTHER" id="PTHR30417">
    <property type="entry name" value="N-ACETYLMURAMOYL-L-ALANINE AMIDASE AMID"/>
    <property type="match status" value="1"/>
</dbReference>
<accession>A0A1H6M2A7</accession>
<keyword evidence="3" id="KW-0378">Hydrolase</keyword>
<dbReference type="CDD" id="cd06583">
    <property type="entry name" value="PGRP"/>
    <property type="match status" value="1"/>
</dbReference>
<evidence type="ECO:0000259" key="8">
    <source>
        <dbReference type="SMART" id="SM00644"/>
    </source>
</evidence>
<sequence length="226" mass="25875">MARSKIALIFTVCMAALMVGCSQQNGPRPPMVAFKPSTQQVRPRSVSQMKSEVRIRREFMSPGCYARRHSKPMKPRFITIHSTANRTAGAMQHRKALGNGALGKLNWHFTVDQYMAVQNIPLNETGRHADKGGPGDRYSIGIEMCENESRGRNYPRTWDRAAKLTATLMKEYDISLRNVVPHYFWTRKNCPEPLLEGGRPGYKWAWFKSRVDYYYRCINNGRSNLG</sequence>
<evidence type="ECO:0000256" key="1">
    <source>
        <dbReference type="ARBA" id="ARBA00001561"/>
    </source>
</evidence>
<dbReference type="STRING" id="1679444.PYTT_1680"/>
<dbReference type="EC" id="3.5.1.28" evidence="2"/>
<evidence type="ECO:0000256" key="6">
    <source>
        <dbReference type="ARBA" id="ARBA00023316"/>
    </source>
</evidence>
<dbReference type="SUPFAM" id="SSF55846">
    <property type="entry name" value="N-acetylmuramoyl-L-alanine amidase-like"/>
    <property type="match status" value="1"/>
</dbReference>
<evidence type="ECO:0000313" key="10">
    <source>
        <dbReference type="Proteomes" id="UP000176204"/>
    </source>
</evidence>
<dbReference type="RefSeq" id="WP_083076566.1">
    <property type="nucleotide sequence ID" value="NZ_LIGX01000018.1"/>
</dbReference>
<reference evidence="10" key="1">
    <citation type="submission" date="2016-09" db="EMBL/GenBank/DDBJ databases">
        <authorList>
            <person name="Koehorst J."/>
        </authorList>
    </citation>
    <scope>NUCLEOTIDE SEQUENCE [LARGE SCALE GENOMIC DNA]</scope>
</reference>
<dbReference type="KEGG" id="agl:PYTT_1680"/>
<evidence type="ECO:0000256" key="5">
    <source>
        <dbReference type="ARBA" id="ARBA00023287"/>
    </source>
</evidence>
<keyword evidence="10" id="KW-1185">Reference proteome</keyword>
<dbReference type="GO" id="GO:0008745">
    <property type="term" value="F:N-acetylmuramoyl-L-alanine amidase activity"/>
    <property type="evidence" value="ECO:0007669"/>
    <property type="project" value="UniProtKB-EC"/>
</dbReference>
<dbReference type="AlphaFoldDB" id="A0A1H6M2A7"/>
<keyword evidence="5" id="KW-0178">Competence</keyword>
<dbReference type="OrthoDB" id="9794294at2"/>
<keyword evidence="7" id="KW-0732">Signal</keyword>
<name>A0A1H6M2A7_9BACT</name>
<dbReference type="SMART" id="SM00644">
    <property type="entry name" value="Ami_2"/>
    <property type="match status" value="1"/>
</dbReference>
<dbReference type="PROSITE" id="PS51257">
    <property type="entry name" value="PROKAR_LIPOPROTEIN"/>
    <property type="match status" value="1"/>
</dbReference>
<dbReference type="GO" id="GO:0009254">
    <property type="term" value="P:peptidoglycan turnover"/>
    <property type="evidence" value="ECO:0007669"/>
    <property type="project" value="TreeGrafter"/>
</dbReference>
<evidence type="ECO:0000256" key="7">
    <source>
        <dbReference type="SAM" id="SignalP"/>
    </source>
</evidence>
<protein>
    <recommendedName>
        <fullName evidence="2">N-acetylmuramoyl-L-alanine amidase</fullName>
        <ecNumber evidence="2">3.5.1.28</ecNumber>
    </recommendedName>
</protein>
<evidence type="ECO:0000313" key="9">
    <source>
        <dbReference type="EMBL" id="SEH91490.1"/>
    </source>
</evidence>
<feature type="domain" description="N-acetylmuramoyl-L-alanine amidase" evidence="8">
    <location>
        <begin position="65"/>
        <end position="201"/>
    </location>
</feature>
<dbReference type="Pfam" id="PF01510">
    <property type="entry name" value="Amidase_2"/>
    <property type="match status" value="1"/>
</dbReference>
<evidence type="ECO:0000256" key="4">
    <source>
        <dbReference type="ARBA" id="ARBA00022969"/>
    </source>
</evidence>
<dbReference type="InterPro" id="IPR051206">
    <property type="entry name" value="NAMLAA_amidase_2"/>
</dbReference>
<dbReference type="InterPro" id="IPR002502">
    <property type="entry name" value="Amidase_domain"/>
</dbReference>
<feature type="signal peptide" evidence="7">
    <location>
        <begin position="1"/>
        <end position="15"/>
    </location>
</feature>
<gene>
    <name evidence="9" type="ORF">PYTT_1680</name>
</gene>
<dbReference type="GO" id="GO:0030420">
    <property type="term" value="P:establishment of competence for transformation"/>
    <property type="evidence" value="ECO:0007669"/>
    <property type="project" value="UniProtKB-KW"/>
</dbReference>
<dbReference type="GO" id="GO:0030435">
    <property type="term" value="P:sporulation resulting in formation of a cellular spore"/>
    <property type="evidence" value="ECO:0007669"/>
    <property type="project" value="UniProtKB-KW"/>
</dbReference>
<keyword evidence="4" id="KW-0749">Sporulation</keyword>
<comment type="catalytic activity">
    <reaction evidence="1">
        <text>Hydrolyzes the link between N-acetylmuramoyl residues and L-amino acid residues in certain cell-wall glycopeptides.</text>
        <dbReference type="EC" id="3.5.1.28"/>
    </reaction>
</comment>
<dbReference type="EMBL" id="LT629973">
    <property type="protein sequence ID" value="SEH91490.1"/>
    <property type="molecule type" value="Genomic_DNA"/>
</dbReference>
<dbReference type="PANTHER" id="PTHR30417:SF11">
    <property type="entry name" value="N-ACETYLMURAMOYL-L-ALANINE AMIDASE XLYA"/>
    <property type="match status" value="1"/>
</dbReference>
<dbReference type="Gene3D" id="3.40.80.10">
    <property type="entry name" value="Peptidoglycan recognition protein-like"/>
    <property type="match status" value="1"/>
</dbReference>
<organism evidence="9 10">
    <name type="scientific">Akkermansia glycaniphila</name>
    <dbReference type="NCBI Taxonomy" id="1679444"/>
    <lineage>
        <taxon>Bacteria</taxon>
        <taxon>Pseudomonadati</taxon>
        <taxon>Verrucomicrobiota</taxon>
        <taxon>Verrucomicrobiia</taxon>
        <taxon>Verrucomicrobiales</taxon>
        <taxon>Akkermansiaceae</taxon>
        <taxon>Akkermansia</taxon>
    </lineage>
</organism>
<evidence type="ECO:0000256" key="2">
    <source>
        <dbReference type="ARBA" id="ARBA00011901"/>
    </source>
</evidence>
<evidence type="ECO:0000256" key="3">
    <source>
        <dbReference type="ARBA" id="ARBA00022801"/>
    </source>
</evidence>
<keyword evidence="6" id="KW-0961">Cell wall biogenesis/degradation</keyword>